<organism evidence="15 16">
    <name type="scientific">Pristionchus pacificus</name>
    <name type="common">Parasitic nematode worm</name>
    <dbReference type="NCBI Taxonomy" id="54126"/>
    <lineage>
        <taxon>Eukaryota</taxon>
        <taxon>Metazoa</taxon>
        <taxon>Ecdysozoa</taxon>
        <taxon>Nematoda</taxon>
        <taxon>Chromadorea</taxon>
        <taxon>Rhabditida</taxon>
        <taxon>Rhabditina</taxon>
        <taxon>Diplogasteromorpha</taxon>
        <taxon>Diplogasteroidea</taxon>
        <taxon>Neodiplogasteridae</taxon>
        <taxon>Pristionchus</taxon>
    </lineage>
</organism>
<reference evidence="15" key="2">
    <citation type="submission" date="2022-06" db="UniProtKB">
        <authorList>
            <consortium name="EnsemblMetazoa"/>
        </authorList>
    </citation>
    <scope>IDENTIFICATION</scope>
    <source>
        <strain evidence="15">PS312</strain>
    </source>
</reference>
<evidence type="ECO:0000256" key="10">
    <source>
        <dbReference type="ARBA" id="ARBA00023286"/>
    </source>
</evidence>
<keyword evidence="5" id="KW-1133">Transmembrane helix</keyword>
<dbReference type="Gene3D" id="3.40.190.10">
    <property type="entry name" value="Periplasmic binding protein-like II"/>
    <property type="match status" value="2"/>
</dbReference>
<evidence type="ECO:0000256" key="12">
    <source>
        <dbReference type="SAM" id="MobiDB-lite"/>
    </source>
</evidence>
<dbReference type="InterPro" id="IPR015683">
    <property type="entry name" value="Ionotropic_Glu_rcpt"/>
</dbReference>
<dbReference type="EnsemblMetazoa" id="PPA19518.1">
    <property type="protein sequence ID" value="PPA19518.1"/>
    <property type="gene ID" value="WBGene00109072"/>
</dbReference>
<dbReference type="PANTHER" id="PTHR18966">
    <property type="entry name" value="IONOTROPIC GLUTAMATE RECEPTOR"/>
    <property type="match status" value="1"/>
</dbReference>
<keyword evidence="7" id="KW-0472">Membrane</keyword>
<evidence type="ECO:0000256" key="3">
    <source>
        <dbReference type="ARBA" id="ARBA00022448"/>
    </source>
</evidence>
<proteinExistence type="inferred from homology"/>
<keyword evidence="4" id="KW-0812">Transmembrane</keyword>
<name>A0A8R1UCB9_PRIPA</name>
<evidence type="ECO:0000256" key="9">
    <source>
        <dbReference type="ARBA" id="ARBA00023180"/>
    </source>
</evidence>
<evidence type="ECO:0000313" key="15">
    <source>
        <dbReference type="EnsemblMetazoa" id="PPA19518.1"/>
    </source>
</evidence>
<evidence type="ECO:0000256" key="6">
    <source>
        <dbReference type="ARBA" id="ARBA00023065"/>
    </source>
</evidence>
<feature type="compositionally biased region" description="Basic and acidic residues" evidence="12">
    <location>
        <begin position="190"/>
        <end position="199"/>
    </location>
</feature>
<keyword evidence="6" id="KW-0406">Ion transport</keyword>
<dbReference type="InterPro" id="IPR001320">
    <property type="entry name" value="Iontro_rcpt_C"/>
</dbReference>
<dbReference type="GO" id="GO:0016020">
    <property type="term" value="C:membrane"/>
    <property type="evidence" value="ECO:0007669"/>
    <property type="project" value="UniProtKB-SubCell"/>
</dbReference>
<dbReference type="Proteomes" id="UP000005239">
    <property type="component" value="Unassembled WGS sequence"/>
</dbReference>
<evidence type="ECO:0000256" key="2">
    <source>
        <dbReference type="ARBA" id="ARBA00008685"/>
    </source>
</evidence>
<protein>
    <submittedName>
        <fullName evidence="15">PBPe domain-containing protein</fullName>
    </submittedName>
</protein>
<evidence type="ECO:0000256" key="13">
    <source>
        <dbReference type="SAM" id="SignalP"/>
    </source>
</evidence>
<evidence type="ECO:0000256" key="4">
    <source>
        <dbReference type="ARBA" id="ARBA00022692"/>
    </source>
</evidence>
<gene>
    <name evidence="15" type="primary">WBGene00109072</name>
</gene>
<feature type="chain" id="PRO_5035940696" evidence="13">
    <location>
        <begin position="19"/>
        <end position="322"/>
    </location>
</feature>
<keyword evidence="3" id="KW-0813">Transport</keyword>
<feature type="domain" description="Ionotropic glutamate receptor C-terminal" evidence="14">
    <location>
        <begin position="1"/>
        <end position="322"/>
    </location>
</feature>
<dbReference type="GO" id="GO:0015276">
    <property type="term" value="F:ligand-gated monoatomic ion channel activity"/>
    <property type="evidence" value="ECO:0007669"/>
    <property type="project" value="InterPro"/>
</dbReference>
<keyword evidence="11" id="KW-0407">Ion channel</keyword>
<evidence type="ECO:0000256" key="7">
    <source>
        <dbReference type="ARBA" id="ARBA00023136"/>
    </source>
</evidence>
<evidence type="ECO:0000256" key="11">
    <source>
        <dbReference type="ARBA" id="ARBA00023303"/>
    </source>
</evidence>
<dbReference type="AlphaFoldDB" id="A0A8R1UCB9"/>
<comment type="similarity">
    <text evidence="2">Belongs to the glutamate-gated ion channel (TC 1.A.10.1) family.</text>
</comment>
<keyword evidence="9" id="KW-0325">Glycoprotein</keyword>
<keyword evidence="8" id="KW-0675">Receptor</keyword>
<keyword evidence="10" id="KW-1071">Ligand-gated ion channel</keyword>
<feature type="region of interest" description="Disordered" evidence="12">
    <location>
        <begin position="185"/>
        <end position="209"/>
    </location>
</feature>
<accession>A0A8R1UCB9</accession>
<sequence length="322" mass="36334">TWWVFTLVIISAYTANLAANLDDLANQTAISYGTIDGGSTMQFFQQPAALQNALKSDLTVAFWALIKMGYQKAVLPSRCHFEGSRASGLVFFPYHSRNGWRKSPVPLVPNRTVGGVARRLNPAVGRKRSLACARVFRVLESSKLKTRDTSLDSEGPNILGGHTHHTATSPAWMGIPILLSQSRGIRRNRSPSERMEREPLATTNRNRKRNTTLESRIPSHLKMWDYMNKQRTVNPKFFPSNNGKGVDRALKENYAFLMESTSLEYEVQQNCNLTQIGGVLGSKGYGIALKRGSEWTDRISRQILLYAKRGIIEMKKTKWWRS</sequence>
<keyword evidence="13" id="KW-0732">Signal</keyword>
<reference evidence="16" key="1">
    <citation type="journal article" date="2008" name="Nat. Genet.">
        <title>The Pristionchus pacificus genome provides a unique perspective on nematode lifestyle and parasitism.</title>
        <authorList>
            <person name="Dieterich C."/>
            <person name="Clifton S.W."/>
            <person name="Schuster L.N."/>
            <person name="Chinwalla A."/>
            <person name="Delehaunty K."/>
            <person name="Dinkelacker I."/>
            <person name="Fulton L."/>
            <person name="Fulton R."/>
            <person name="Godfrey J."/>
            <person name="Minx P."/>
            <person name="Mitreva M."/>
            <person name="Roeseler W."/>
            <person name="Tian H."/>
            <person name="Witte H."/>
            <person name="Yang S.P."/>
            <person name="Wilson R.K."/>
            <person name="Sommer R.J."/>
        </authorList>
    </citation>
    <scope>NUCLEOTIDE SEQUENCE [LARGE SCALE GENOMIC DNA]</scope>
    <source>
        <strain evidence="16">PS312</strain>
    </source>
</reference>
<dbReference type="FunFam" id="3.40.190.10:FF:000439">
    <property type="entry name" value="GLutamate Receptor family (AMPA)"/>
    <property type="match status" value="1"/>
</dbReference>
<evidence type="ECO:0000259" key="14">
    <source>
        <dbReference type="SMART" id="SM00079"/>
    </source>
</evidence>
<keyword evidence="16" id="KW-1185">Reference proteome</keyword>
<feature type="signal peptide" evidence="13">
    <location>
        <begin position="1"/>
        <end position="18"/>
    </location>
</feature>
<evidence type="ECO:0000256" key="8">
    <source>
        <dbReference type="ARBA" id="ARBA00023170"/>
    </source>
</evidence>
<evidence type="ECO:0000313" key="16">
    <source>
        <dbReference type="Proteomes" id="UP000005239"/>
    </source>
</evidence>
<comment type="subcellular location">
    <subcellularLocation>
        <location evidence="1">Membrane</location>
        <topology evidence="1">Multi-pass membrane protein</topology>
    </subcellularLocation>
</comment>
<evidence type="ECO:0000256" key="5">
    <source>
        <dbReference type="ARBA" id="ARBA00022989"/>
    </source>
</evidence>
<dbReference type="SUPFAM" id="SSF53850">
    <property type="entry name" value="Periplasmic binding protein-like II"/>
    <property type="match status" value="1"/>
</dbReference>
<dbReference type="SMART" id="SM00079">
    <property type="entry name" value="PBPe"/>
    <property type="match status" value="1"/>
</dbReference>
<evidence type="ECO:0000256" key="1">
    <source>
        <dbReference type="ARBA" id="ARBA00004141"/>
    </source>
</evidence>
<dbReference type="Gene3D" id="1.10.287.70">
    <property type="match status" value="1"/>
</dbReference>